<dbReference type="PROSITE" id="PS51387">
    <property type="entry name" value="FAD_PCMH"/>
    <property type="match status" value="1"/>
</dbReference>
<dbReference type="NCBIfam" id="NF010480">
    <property type="entry name" value="PRK13905.1"/>
    <property type="match status" value="1"/>
</dbReference>
<feature type="active site" description="Proton donor" evidence="16">
    <location>
        <position position="208"/>
    </location>
</feature>
<keyword evidence="6 16" id="KW-0132">Cell division</keyword>
<feature type="domain" description="FAD-binding PCMH-type" evidence="17">
    <location>
        <begin position="8"/>
        <end position="180"/>
    </location>
</feature>
<dbReference type="Proteomes" id="UP000739538">
    <property type="component" value="Unassembled WGS sequence"/>
</dbReference>
<keyword evidence="8 16" id="KW-0274">FAD</keyword>
<evidence type="ECO:0000259" key="17">
    <source>
        <dbReference type="PROSITE" id="PS51387"/>
    </source>
</evidence>
<comment type="function">
    <text evidence="2 16">Cell wall formation.</text>
</comment>
<evidence type="ECO:0000256" key="5">
    <source>
        <dbReference type="ARBA" id="ARBA00022490"/>
    </source>
</evidence>
<sequence length="287" mass="30797">MAALTTWRIGGPADFYAEPETPEQLAACYEFAAERDIPVLGLGGASNMLVHDDGFRGLVVRYMDREETRTITGTQLELRIGARTLLARLARQIARDGWSGLEWAEGIPGTLGGAIVGNAGAFGGEMASVVTEVEVFDPPRCEVHTYANDECQFAYRSSRFKTGGAAAGYVLGATLRLRKEAAESILARMDAIRVRRKSNSPTGLSCGSVFKNPPGDFAGRIVETLGLKGTSIGGAEISSVHGNYIVNRERATAKDVCALIDLVRSRARDELGLELELEVRLVGFGDA</sequence>
<dbReference type="GO" id="GO:0009252">
    <property type="term" value="P:peptidoglycan biosynthetic process"/>
    <property type="evidence" value="ECO:0007669"/>
    <property type="project" value="UniProtKB-UniRule"/>
</dbReference>
<dbReference type="GO" id="GO:0071949">
    <property type="term" value="F:FAD binding"/>
    <property type="evidence" value="ECO:0007669"/>
    <property type="project" value="InterPro"/>
</dbReference>
<accession>A0A956NDD1</accession>
<evidence type="ECO:0000256" key="12">
    <source>
        <dbReference type="ARBA" id="ARBA00023002"/>
    </source>
</evidence>
<dbReference type="Gene3D" id="3.30.465.10">
    <property type="match status" value="1"/>
</dbReference>
<dbReference type="EC" id="1.3.1.98" evidence="16"/>
<dbReference type="InterPro" id="IPR011601">
    <property type="entry name" value="MurB_C"/>
</dbReference>
<comment type="catalytic activity">
    <reaction evidence="15 16">
        <text>UDP-N-acetyl-alpha-D-muramate + NADP(+) = UDP-N-acetyl-3-O-(1-carboxyvinyl)-alpha-D-glucosamine + NADPH + H(+)</text>
        <dbReference type="Rhea" id="RHEA:12248"/>
        <dbReference type="ChEBI" id="CHEBI:15378"/>
        <dbReference type="ChEBI" id="CHEBI:57783"/>
        <dbReference type="ChEBI" id="CHEBI:58349"/>
        <dbReference type="ChEBI" id="CHEBI:68483"/>
        <dbReference type="ChEBI" id="CHEBI:70757"/>
        <dbReference type="EC" id="1.3.1.98"/>
    </reaction>
</comment>
<gene>
    <name evidence="16 18" type="primary">murB</name>
    <name evidence="18" type="ORF">KDA27_06175</name>
</gene>
<evidence type="ECO:0000256" key="16">
    <source>
        <dbReference type="HAMAP-Rule" id="MF_00037"/>
    </source>
</evidence>
<dbReference type="EMBL" id="JAGQHS010000021">
    <property type="protein sequence ID" value="MCA9755370.1"/>
    <property type="molecule type" value="Genomic_DNA"/>
</dbReference>
<evidence type="ECO:0000256" key="3">
    <source>
        <dbReference type="ARBA" id="ARBA00004496"/>
    </source>
</evidence>
<organism evidence="18 19">
    <name type="scientific">Eiseniibacteriota bacterium</name>
    <dbReference type="NCBI Taxonomy" id="2212470"/>
    <lineage>
        <taxon>Bacteria</taxon>
        <taxon>Candidatus Eiseniibacteriota</taxon>
    </lineage>
</organism>
<evidence type="ECO:0000256" key="1">
    <source>
        <dbReference type="ARBA" id="ARBA00001974"/>
    </source>
</evidence>
<evidence type="ECO:0000256" key="8">
    <source>
        <dbReference type="ARBA" id="ARBA00022827"/>
    </source>
</evidence>
<evidence type="ECO:0000313" key="19">
    <source>
        <dbReference type="Proteomes" id="UP000739538"/>
    </source>
</evidence>
<comment type="caution">
    <text evidence="18">The sequence shown here is derived from an EMBL/GenBank/DDBJ whole genome shotgun (WGS) entry which is preliminary data.</text>
</comment>
<dbReference type="Gene3D" id="3.90.78.10">
    <property type="entry name" value="UDP-N-acetylenolpyruvoylglucosamine reductase, C-terminal domain"/>
    <property type="match status" value="1"/>
</dbReference>
<keyword evidence="7 16" id="KW-0285">Flavoprotein</keyword>
<reference evidence="18" key="1">
    <citation type="submission" date="2020-04" db="EMBL/GenBank/DDBJ databases">
        <authorList>
            <person name="Zhang T."/>
        </authorList>
    </citation>
    <scope>NUCLEOTIDE SEQUENCE</scope>
    <source>
        <strain evidence="18">HKST-UBA02</strain>
    </source>
</reference>
<protein>
    <recommendedName>
        <fullName evidence="16">UDP-N-acetylenolpyruvoylglucosamine reductase</fullName>
        <ecNumber evidence="16">1.3.1.98</ecNumber>
    </recommendedName>
    <alternativeName>
        <fullName evidence="16">UDP-N-acetylmuramate dehydrogenase</fullName>
    </alternativeName>
</protein>
<dbReference type="Pfam" id="PF01565">
    <property type="entry name" value="FAD_binding_4"/>
    <property type="match status" value="1"/>
</dbReference>
<dbReference type="AlphaFoldDB" id="A0A956NDD1"/>
<comment type="pathway">
    <text evidence="4 16">Cell wall biogenesis; peptidoglycan biosynthesis.</text>
</comment>
<keyword evidence="13 16" id="KW-0131">Cell cycle</keyword>
<dbReference type="InterPro" id="IPR036635">
    <property type="entry name" value="MurB_C_sf"/>
</dbReference>
<keyword evidence="11 16" id="KW-0573">Peptidoglycan synthesis</keyword>
<keyword evidence="5 16" id="KW-0963">Cytoplasm</keyword>
<dbReference type="PANTHER" id="PTHR21071:SF4">
    <property type="entry name" value="UDP-N-ACETYLENOLPYRUVOYLGLUCOSAMINE REDUCTASE"/>
    <property type="match status" value="1"/>
</dbReference>
<evidence type="ECO:0000256" key="10">
    <source>
        <dbReference type="ARBA" id="ARBA00022960"/>
    </source>
</evidence>
<dbReference type="InterPro" id="IPR006094">
    <property type="entry name" value="Oxid_FAD_bind_N"/>
</dbReference>
<evidence type="ECO:0000256" key="7">
    <source>
        <dbReference type="ARBA" id="ARBA00022630"/>
    </source>
</evidence>
<dbReference type="InterPro" id="IPR016169">
    <property type="entry name" value="FAD-bd_PCMH_sub2"/>
</dbReference>
<dbReference type="InterPro" id="IPR016167">
    <property type="entry name" value="FAD-bd_PCMH_sub1"/>
</dbReference>
<dbReference type="Pfam" id="PF02873">
    <property type="entry name" value="MurB_C"/>
    <property type="match status" value="1"/>
</dbReference>
<evidence type="ECO:0000256" key="6">
    <source>
        <dbReference type="ARBA" id="ARBA00022618"/>
    </source>
</evidence>
<keyword evidence="10 16" id="KW-0133">Cell shape</keyword>
<evidence type="ECO:0000313" key="18">
    <source>
        <dbReference type="EMBL" id="MCA9755370.1"/>
    </source>
</evidence>
<dbReference type="InterPro" id="IPR016166">
    <property type="entry name" value="FAD-bd_PCMH"/>
</dbReference>
<dbReference type="HAMAP" id="MF_00037">
    <property type="entry name" value="MurB"/>
    <property type="match status" value="1"/>
</dbReference>
<evidence type="ECO:0000256" key="15">
    <source>
        <dbReference type="ARBA" id="ARBA00048914"/>
    </source>
</evidence>
<keyword evidence="12 16" id="KW-0560">Oxidoreductase</keyword>
<evidence type="ECO:0000256" key="4">
    <source>
        <dbReference type="ARBA" id="ARBA00004752"/>
    </source>
</evidence>
<dbReference type="SUPFAM" id="SSF56194">
    <property type="entry name" value="Uridine diphospho-N-Acetylenolpyruvylglucosamine reductase, MurB, C-terminal domain"/>
    <property type="match status" value="1"/>
</dbReference>
<evidence type="ECO:0000256" key="9">
    <source>
        <dbReference type="ARBA" id="ARBA00022857"/>
    </source>
</evidence>
<dbReference type="GO" id="GO:0008762">
    <property type="term" value="F:UDP-N-acetylmuramate dehydrogenase activity"/>
    <property type="evidence" value="ECO:0007669"/>
    <property type="project" value="UniProtKB-UniRule"/>
</dbReference>
<dbReference type="Gene3D" id="3.30.43.10">
    <property type="entry name" value="Uridine Diphospho-n-acetylenolpyruvylglucosamine Reductase, domain 2"/>
    <property type="match status" value="1"/>
</dbReference>
<evidence type="ECO:0000256" key="11">
    <source>
        <dbReference type="ARBA" id="ARBA00022984"/>
    </source>
</evidence>
<dbReference type="SUPFAM" id="SSF56176">
    <property type="entry name" value="FAD-binding/transporter-associated domain-like"/>
    <property type="match status" value="1"/>
</dbReference>
<dbReference type="InterPro" id="IPR036318">
    <property type="entry name" value="FAD-bd_PCMH-like_sf"/>
</dbReference>
<comment type="subcellular location">
    <subcellularLocation>
        <location evidence="3 16">Cytoplasm</location>
    </subcellularLocation>
</comment>
<dbReference type="GO" id="GO:0005829">
    <property type="term" value="C:cytosol"/>
    <property type="evidence" value="ECO:0007669"/>
    <property type="project" value="TreeGrafter"/>
</dbReference>
<evidence type="ECO:0000256" key="14">
    <source>
        <dbReference type="ARBA" id="ARBA00023316"/>
    </source>
</evidence>
<keyword evidence="14 16" id="KW-0961">Cell wall biogenesis/degradation</keyword>
<dbReference type="InterPro" id="IPR003170">
    <property type="entry name" value="MurB"/>
</dbReference>
<keyword evidence="9 16" id="KW-0521">NADP</keyword>
<proteinExistence type="inferred from homology"/>
<reference evidence="18" key="2">
    <citation type="journal article" date="2021" name="Microbiome">
        <title>Successional dynamics and alternative stable states in a saline activated sludge microbial community over 9 years.</title>
        <authorList>
            <person name="Wang Y."/>
            <person name="Ye J."/>
            <person name="Ju F."/>
            <person name="Liu L."/>
            <person name="Boyd J.A."/>
            <person name="Deng Y."/>
            <person name="Parks D.H."/>
            <person name="Jiang X."/>
            <person name="Yin X."/>
            <person name="Woodcroft B.J."/>
            <person name="Tyson G.W."/>
            <person name="Hugenholtz P."/>
            <person name="Polz M.F."/>
            <person name="Zhang T."/>
        </authorList>
    </citation>
    <scope>NUCLEOTIDE SEQUENCE</scope>
    <source>
        <strain evidence="18">HKST-UBA02</strain>
    </source>
</reference>
<dbReference type="GO" id="GO:0071555">
    <property type="term" value="P:cell wall organization"/>
    <property type="evidence" value="ECO:0007669"/>
    <property type="project" value="UniProtKB-KW"/>
</dbReference>
<comment type="cofactor">
    <cofactor evidence="1 16">
        <name>FAD</name>
        <dbReference type="ChEBI" id="CHEBI:57692"/>
    </cofactor>
</comment>
<name>A0A956NDD1_UNCEI</name>
<dbReference type="GO" id="GO:0008360">
    <property type="term" value="P:regulation of cell shape"/>
    <property type="evidence" value="ECO:0007669"/>
    <property type="project" value="UniProtKB-KW"/>
</dbReference>
<dbReference type="GO" id="GO:0051301">
    <property type="term" value="P:cell division"/>
    <property type="evidence" value="ECO:0007669"/>
    <property type="project" value="UniProtKB-KW"/>
</dbReference>
<evidence type="ECO:0000256" key="2">
    <source>
        <dbReference type="ARBA" id="ARBA00003921"/>
    </source>
</evidence>
<feature type="active site" evidence="16">
    <location>
        <position position="278"/>
    </location>
</feature>
<evidence type="ECO:0000256" key="13">
    <source>
        <dbReference type="ARBA" id="ARBA00023306"/>
    </source>
</evidence>
<dbReference type="NCBIfam" id="TIGR00179">
    <property type="entry name" value="murB"/>
    <property type="match status" value="1"/>
</dbReference>
<comment type="similarity">
    <text evidence="16">Belongs to the MurB family.</text>
</comment>
<dbReference type="PANTHER" id="PTHR21071">
    <property type="entry name" value="UDP-N-ACETYLENOLPYRUVOYLGLUCOSAMINE REDUCTASE"/>
    <property type="match status" value="1"/>
</dbReference>
<feature type="active site" evidence="16">
    <location>
        <position position="156"/>
    </location>
</feature>